<dbReference type="PANTHER" id="PTHR43080">
    <property type="entry name" value="CBS DOMAIN-CONTAINING PROTEIN CBSX3, MITOCHONDRIAL"/>
    <property type="match status" value="1"/>
</dbReference>
<dbReference type="EMBL" id="QUNR01000001">
    <property type="protein sequence ID" value="REH39894.1"/>
    <property type="molecule type" value="Genomic_DNA"/>
</dbReference>
<sequence>MLHDIRVDHYMAKQPVVLTPDMSIDAAIKTLLQHRISGAPVVHDGLLVGIFSEADCLSDMLQSGYYEMSSGLVRDVMSAGADTIHPSQSILDAAELFKQRGRRRLPVVDDLGVVVGQISRRDVLRALDDLAHKTSPKQNSPATH</sequence>
<protein>
    <submittedName>
        <fullName evidence="4">CBS domain protein</fullName>
    </submittedName>
</protein>
<name>A0A3E0H8D5_9GAMM</name>
<dbReference type="SMART" id="SM00116">
    <property type="entry name" value="CBS"/>
    <property type="match status" value="2"/>
</dbReference>
<evidence type="ECO:0000256" key="1">
    <source>
        <dbReference type="ARBA" id="ARBA00023122"/>
    </source>
</evidence>
<keyword evidence="5" id="KW-1185">Reference proteome</keyword>
<feature type="domain" description="CBS" evidence="3">
    <location>
        <begin position="11"/>
        <end position="67"/>
    </location>
</feature>
<keyword evidence="1 2" id="KW-0129">CBS domain</keyword>
<dbReference type="RefSeq" id="WP_116206984.1">
    <property type="nucleotide sequence ID" value="NZ_QUNR01000001.1"/>
</dbReference>
<evidence type="ECO:0000256" key="2">
    <source>
        <dbReference type="PROSITE-ProRule" id="PRU00703"/>
    </source>
</evidence>
<dbReference type="Pfam" id="PF00571">
    <property type="entry name" value="CBS"/>
    <property type="match status" value="2"/>
</dbReference>
<dbReference type="Gene3D" id="3.10.580.10">
    <property type="entry name" value="CBS-domain"/>
    <property type="match status" value="1"/>
</dbReference>
<dbReference type="PANTHER" id="PTHR43080:SF26">
    <property type="entry name" value="REGULATORY PROTEIN"/>
    <property type="match status" value="1"/>
</dbReference>
<evidence type="ECO:0000313" key="5">
    <source>
        <dbReference type="Proteomes" id="UP000256774"/>
    </source>
</evidence>
<reference evidence="4 5" key="1">
    <citation type="submission" date="2018-08" db="EMBL/GenBank/DDBJ databases">
        <title>Genomic Encyclopedia of Type Strains, Phase IV (KMG-IV): sequencing the most valuable type-strain genomes for metagenomic binning, comparative biology and taxonomic classification.</title>
        <authorList>
            <person name="Goeker M."/>
        </authorList>
    </citation>
    <scope>NUCLEOTIDE SEQUENCE [LARGE SCALE GENOMIC DNA]</scope>
    <source>
        <strain evidence="4 5">DSM 26022</strain>
    </source>
</reference>
<dbReference type="InterPro" id="IPR000644">
    <property type="entry name" value="CBS_dom"/>
</dbReference>
<gene>
    <name evidence="4" type="ORF">DFR26_0088</name>
</gene>
<dbReference type="PROSITE" id="PS51371">
    <property type="entry name" value="CBS"/>
    <property type="match status" value="2"/>
</dbReference>
<dbReference type="InterPro" id="IPR051257">
    <property type="entry name" value="Diverse_CBS-Domain"/>
</dbReference>
<feature type="domain" description="CBS" evidence="3">
    <location>
        <begin position="77"/>
        <end position="134"/>
    </location>
</feature>
<accession>A0A3E0H8D5</accession>
<dbReference type="Proteomes" id="UP000256774">
    <property type="component" value="Unassembled WGS sequence"/>
</dbReference>
<dbReference type="SUPFAM" id="SSF54631">
    <property type="entry name" value="CBS-domain pair"/>
    <property type="match status" value="1"/>
</dbReference>
<dbReference type="InterPro" id="IPR046342">
    <property type="entry name" value="CBS_dom_sf"/>
</dbReference>
<proteinExistence type="predicted"/>
<organism evidence="4 5">
    <name type="scientific">Paraperlucidibaca baekdonensis</name>
    <dbReference type="NCBI Taxonomy" id="748120"/>
    <lineage>
        <taxon>Bacteria</taxon>
        <taxon>Pseudomonadati</taxon>
        <taxon>Pseudomonadota</taxon>
        <taxon>Gammaproteobacteria</taxon>
        <taxon>Moraxellales</taxon>
        <taxon>Moraxellaceae</taxon>
        <taxon>Paraperlucidibaca</taxon>
    </lineage>
</organism>
<evidence type="ECO:0000259" key="3">
    <source>
        <dbReference type="PROSITE" id="PS51371"/>
    </source>
</evidence>
<dbReference type="OrthoDB" id="9790355at2"/>
<comment type="caution">
    <text evidence="4">The sequence shown here is derived from an EMBL/GenBank/DDBJ whole genome shotgun (WGS) entry which is preliminary data.</text>
</comment>
<dbReference type="AlphaFoldDB" id="A0A3E0H8D5"/>
<evidence type="ECO:0000313" key="4">
    <source>
        <dbReference type="EMBL" id="REH39894.1"/>
    </source>
</evidence>